<name>A0A917B3B3_9MICO</name>
<dbReference type="SUPFAM" id="SSF54427">
    <property type="entry name" value="NTF2-like"/>
    <property type="match status" value="1"/>
</dbReference>
<organism evidence="1 2">
    <name type="scientific">Subtercola lobariae</name>
    <dbReference type="NCBI Taxonomy" id="1588641"/>
    <lineage>
        <taxon>Bacteria</taxon>
        <taxon>Bacillati</taxon>
        <taxon>Actinomycetota</taxon>
        <taxon>Actinomycetes</taxon>
        <taxon>Micrococcales</taxon>
        <taxon>Microbacteriaceae</taxon>
        <taxon>Subtercola</taxon>
    </lineage>
</organism>
<dbReference type="Proteomes" id="UP000598775">
    <property type="component" value="Unassembled WGS sequence"/>
</dbReference>
<comment type="caution">
    <text evidence="1">The sequence shown here is derived from an EMBL/GenBank/DDBJ whole genome shotgun (WGS) entry which is preliminary data.</text>
</comment>
<proteinExistence type="predicted"/>
<reference evidence="1 2" key="1">
    <citation type="journal article" date="2014" name="Int. J. Syst. Evol. Microbiol.">
        <title>Complete genome sequence of Corynebacterium casei LMG S-19264T (=DSM 44701T), isolated from a smear-ripened cheese.</title>
        <authorList>
            <consortium name="US DOE Joint Genome Institute (JGI-PGF)"/>
            <person name="Walter F."/>
            <person name="Albersmeier A."/>
            <person name="Kalinowski J."/>
            <person name="Ruckert C."/>
        </authorList>
    </citation>
    <scope>NUCLEOTIDE SEQUENCE [LARGE SCALE GENOMIC DNA]</scope>
    <source>
        <strain evidence="1 2">CGMCC 1.12976</strain>
    </source>
</reference>
<dbReference type="EMBL" id="BMGP01000001">
    <property type="protein sequence ID" value="GGF15716.1"/>
    <property type="molecule type" value="Genomic_DNA"/>
</dbReference>
<dbReference type="AlphaFoldDB" id="A0A917B3B3"/>
<accession>A0A917B3B3</accession>
<keyword evidence="2" id="KW-1185">Reference proteome</keyword>
<evidence type="ECO:0000313" key="2">
    <source>
        <dbReference type="Proteomes" id="UP000598775"/>
    </source>
</evidence>
<evidence type="ECO:0000313" key="1">
    <source>
        <dbReference type="EMBL" id="GGF15716.1"/>
    </source>
</evidence>
<sequence length="194" mass="21176">MNDAATVGALVVRERQTRTRGLGDANIACYHPDAIIETSWLRGSPRDFIAGAGNPYATFARPVNRLGPPDVTVVGDRAMVELPSTTIVWMPVNDVEAVFTSFMRLIYRVERRAGGPWLLSALHSVNEGDTLEPAVPGTSLGIEPEALAGFRSSYRYLSYTRALRGTVVDADLPGTDRPDQLNALYVDIDAWLQS</sequence>
<protein>
    <recommendedName>
        <fullName evidence="3">SnoaL-like domain-containing protein</fullName>
    </recommendedName>
</protein>
<evidence type="ECO:0008006" key="3">
    <source>
        <dbReference type="Google" id="ProtNLM"/>
    </source>
</evidence>
<gene>
    <name evidence="1" type="ORF">GCM10011399_06930</name>
</gene>
<dbReference type="Gene3D" id="3.10.450.50">
    <property type="match status" value="1"/>
</dbReference>
<dbReference type="RefSeq" id="WP_188673689.1">
    <property type="nucleotide sequence ID" value="NZ_BMGP01000001.1"/>
</dbReference>
<dbReference type="InterPro" id="IPR032710">
    <property type="entry name" value="NTF2-like_dom_sf"/>
</dbReference>